<dbReference type="PANTHER" id="PTHR42793:SF1">
    <property type="entry name" value="PEPTIDYL-LYSINE N-ACETYLTRANSFERASE PATZ"/>
    <property type="match status" value="1"/>
</dbReference>
<dbReference type="Pfam" id="PF13549">
    <property type="entry name" value="ATP-grasp_5"/>
    <property type="match status" value="1"/>
</dbReference>
<proteinExistence type="predicted"/>
<organism evidence="1 2">
    <name type="scientific">Nocardioides bigeumensis</name>
    <dbReference type="NCBI Taxonomy" id="433657"/>
    <lineage>
        <taxon>Bacteria</taxon>
        <taxon>Bacillati</taxon>
        <taxon>Actinomycetota</taxon>
        <taxon>Actinomycetes</taxon>
        <taxon>Propionibacteriales</taxon>
        <taxon>Nocardioidaceae</taxon>
        <taxon>Nocardioides</taxon>
    </lineage>
</organism>
<protein>
    <recommendedName>
        <fullName evidence="3">ATP-grasp domain-containing protein</fullName>
    </recommendedName>
</protein>
<reference evidence="1 2" key="1">
    <citation type="journal article" date="2019" name="Int. J. Syst. Evol. Microbiol.">
        <title>The Global Catalogue of Microorganisms (GCM) 10K type strain sequencing project: providing services to taxonomists for standard genome sequencing and annotation.</title>
        <authorList>
            <consortium name="The Broad Institute Genomics Platform"/>
            <consortium name="The Broad Institute Genome Sequencing Center for Infectious Disease"/>
            <person name="Wu L."/>
            <person name="Ma J."/>
        </authorList>
    </citation>
    <scope>NUCLEOTIDE SEQUENCE [LARGE SCALE GENOMIC DNA]</scope>
    <source>
        <strain evidence="1 2">JCM 16021</strain>
    </source>
</reference>
<dbReference type="PANTHER" id="PTHR42793">
    <property type="entry name" value="COA BINDING DOMAIN CONTAINING PROTEIN"/>
    <property type="match status" value="1"/>
</dbReference>
<name>A0ABN2Y5E5_9ACTN</name>
<gene>
    <name evidence="1" type="ORF">GCM10009843_15990</name>
</gene>
<sequence>MRDPVLGPLIMVGAGGVNVDVWDDRTWLLPPVSPADASRAVRSLRVWRLLRGHRGAPRGDVIGLERMILTLSRLALEVPEVAELDLNPVLVGPGGCSPVDVKVRLAGPVAPEEPAPRQLREVLS</sequence>
<accession>A0ABN2Y5E5</accession>
<dbReference type="Proteomes" id="UP001500575">
    <property type="component" value="Unassembled WGS sequence"/>
</dbReference>
<evidence type="ECO:0000313" key="1">
    <source>
        <dbReference type="EMBL" id="GAA2121584.1"/>
    </source>
</evidence>
<keyword evidence="2" id="KW-1185">Reference proteome</keyword>
<evidence type="ECO:0008006" key="3">
    <source>
        <dbReference type="Google" id="ProtNLM"/>
    </source>
</evidence>
<evidence type="ECO:0000313" key="2">
    <source>
        <dbReference type="Proteomes" id="UP001500575"/>
    </source>
</evidence>
<comment type="caution">
    <text evidence="1">The sequence shown here is derived from an EMBL/GenBank/DDBJ whole genome shotgun (WGS) entry which is preliminary data.</text>
</comment>
<dbReference type="SUPFAM" id="SSF56059">
    <property type="entry name" value="Glutathione synthetase ATP-binding domain-like"/>
    <property type="match status" value="1"/>
</dbReference>
<dbReference type="Gene3D" id="3.30.470.20">
    <property type="entry name" value="ATP-grasp fold, B domain"/>
    <property type="match status" value="1"/>
</dbReference>
<dbReference type="EMBL" id="BAAAQQ010000007">
    <property type="protein sequence ID" value="GAA2121584.1"/>
    <property type="molecule type" value="Genomic_DNA"/>
</dbReference>